<feature type="domain" description="Pyridoxamine kinase/Phosphomethylpyrimidine kinase" evidence="7">
    <location>
        <begin position="21"/>
        <end position="260"/>
    </location>
</feature>
<dbReference type="InterPro" id="IPR029056">
    <property type="entry name" value="Ribokinase-like"/>
</dbReference>
<evidence type="ECO:0000256" key="1">
    <source>
        <dbReference type="ARBA" id="ARBA00004948"/>
    </source>
</evidence>
<dbReference type="FunFam" id="3.40.1190.20:FF:000003">
    <property type="entry name" value="Phosphomethylpyrimidine kinase ThiD"/>
    <property type="match status" value="1"/>
</dbReference>
<dbReference type="EC" id="2.7.1.49" evidence="2"/>
<dbReference type="RefSeq" id="WP_146310044.1">
    <property type="nucleotide sequence ID" value="NZ_VOHE01000001.1"/>
</dbReference>
<proteinExistence type="predicted"/>
<dbReference type="Proteomes" id="UP000315949">
    <property type="component" value="Unassembled WGS sequence"/>
</dbReference>
<dbReference type="EMBL" id="VOHE01000001">
    <property type="protein sequence ID" value="TWT21807.1"/>
    <property type="molecule type" value="Genomic_DNA"/>
</dbReference>
<evidence type="ECO:0000256" key="4">
    <source>
        <dbReference type="ARBA" id="ARBA00022741"/>
    </source>
</evidence>
<keyword evidence="5 8" id="KW-0418">Kinase</keyword>
<dbReference type="GO" id="GO:0008972">
    <property type="term" value="F:phosphomethylpyrimidine kinase activity"/>
    <property type="evidence" value="ECO:0007669"/>
    <property type="project" value="InterPro"/>
</dbReference>
<dbReference type="GO" id="GO:0009229">
    <property type="term" value="P:thiamine diphosphate biosynthetic process"/>
    <property type="evidence" value="ECO:0007669"/>
    <property type="project" value="UniProtKB-UniPathway"/>
</dbReference>
<dbReference type="OrthoDB" id="9810880at2"/>
<dbReference type="GO" id="GO:0005524">
    <property type="term" value="F:ATP binding"/>
    <property type="evidence" value="ECO:0007669"/>
    <property type="project" value="UniProtKB-KW"/>
</dbReference>
<dbReference type="AlphaFoldDB" id="A0A5C5U7D1"/>
<dbReference type="PANTHER" id="PTHR20858:SF17">
    <property type="entry name" value="HYDROXYMETHYLPYRIMIDINE_PHOSPHOMETHYLPYRIMIDINE KINASE THI20-RELATED"/>
    <property type="match status" value="1"/>
</dbReference>
<evidence type="ECO:0000313" key="9">
    <source>
        <dbReference type="Proteomes" id="UP000315949"/>
    </source>
</evidence>
<evidence type="ECO:0000259" key="7">
    <source>
        <dbReference type="Pfam" id="PF08543"/>
    </source>
</evidence>
<dbReference type="Pfam" id="PF08543">
    <property type="entry name" value="Phos_pyr_kin"/>
    <property type="match status" value="1"/>
</dbReference>
<protein>
    <recommendedName>
        <fullName evidence="2">hydroxymethylpyrimidine kinase</fullName>
        <ecNumber evidence="2">2.7.1.49</ecNumber>
    </recommendedName>
</protein>
<organism evidence="8 9">
    <name type="scientific">Luteimonas wenzhouensis</name>
    <dbReference type="NCBI Taxonomy" id="2599615"/>
    <lineage>
        <taxon>Bacteria</taxon>
        <taxon>Pseudomonadati</taxon>
        <taxon>Pseudomonadota</taxon>
        <taxon>Gammaproteobacteria</taxon>
        <taxon>Lysobacterales</taxon>
        <taxon>Lysobacteraceae</taxon>
        <taxon>Luteimonas</taxon>
    </lineage>
</organism>
<sequence>MDPAATPSPSPASALTIAGSDSGGGAGIQADLRTFAAHGVHGLCAITALTAQHTRGVTAVHVPPAGFLRAQIDACFDDFRVGAVKLGMLASTDVIHAVADALEAHAPAYVVLDPVMVATSGAKLLEDEALEALRTRLVPRAHLLTPNIPEAELLTGMRIGDAAAAERALEALRAMGGGAVLLKGGHLDEGGEVVDRYADGAGQATLRHPRLDLEGHGTGCTLAAAVAAGLCLGKAMPVAVADAVDYVGRALRGGIRPGRGPILVLDHFGAAAR</sequence>
<accession>A0A5C5U7D1</accession>
<evidence type="ECO:0000256" key="2">
    <source>
        <dbReference type="ARBA" id="ARBA00012135"/>
    </source>
</evidence>
<name>A0A5C5U7D1_9GAMM</name>
<keyword evidence="6" id="KW-0067">ATP-binding</keyword>
<evidence type="ECO:0000256" key="6">
    <source>
        <dbReference type="ARBA" id="ARBA00022840"/>
    </source>
</evidence>
<evidence type="ECO:0000313" key="8">
    <source>
        <dbReference type="EMBL" id="TWT21807.1"/>
    </source>
</evidence>
<comment type="caution">
    <text evidence="8">The sequence shown here is derived from an EMBL/GenBank/DDBJ whole genome shotgun (WGS) entry which is preliminary data.</text>
</comment>
<keyword evidence="4" id="KW-0547">Nucleotide-binding</keyword>
<reference evidence="8 9" key="1">
    <citation type="submission" date="2019-07" db="EMBL/GenBank/DDBJ databases">
        <title>Luteimonas sp. YD-1 nov., isolated from acidic soil.</title>
        <authorList>
            <person name="Zhou J."/>
        </authorList>
    </citation>
    <scope>NUCLEOTIDE SEQUENCE [LARGE SCALE GENOMIC DNA]</scope>
    <source>
        <strain evidence="8 9">YD-1</strain>
    </source>
</reference>
<dbReference type="UniPathway" id="UPA00060">
    <property type="reaction ID" value="UER00138"/>
</dbReference>
<dbReference type="PANTHER" id="PTHR20858">
    <property type="entry name" value="PHOSPHOMETHYLPYRIMIDINE KINASE"/>
    <property type="match status" value="1"/>
</dbReference>
<comment type="pathway">
    <text evidence="1">Cofactor biosynthesis; thiamine diphosphate biosynthesis.</text>
</comment>
<dbReference type="Gene3D" id="3.40.1190.20">
    <property type="match status" value="1"/>
</dbReference>
<dbReference type="SUPFAM" id="SSF53613">
    <property type="entry name" value="Ribokinase-like"/>
    <property type="match status" value="1"/>
</dbReference>
<gene>
    <name evidence="8" type="primary">thiD</name>
    <name evidence="8" type="ORF">FQY79_01365</name>
</gene>
<dbReference type="NCBIfam" id="TIGR00097">
    <property type="entry name" value="HMP-P_kinase"/>
    <property type="match status" value="1"/>
</dbReference>
<keyword evidence="9" id="KW-1185">Reference proteome</keyword>
<dbReference type="GO" id="GO:0009228">
    <property type="term" value="P:thiamine biosynthetic process"/>
    <property type="evidence" value="ECO:0007669"/>
    <property type="project" value="InterPro"/>
</dbReference>
<evidence type="ECO:0000256" key="3">
    <source>
        <dbReference type="ARBA" id="ARBA00022679"/>
    </source>
</evidence>
<dbReference type="GO" id="GO:0005829">
    <property type="term" value="C:cytosol"/>
    <property type="evidence" value="ECO:0007669"/>
    <property type="project" value="TreeGrafter"/>
</dbReference>
<keyword evidence="3 8" id="KW-0808">Transferase</keyword>
<dbReference type="InterPro" id="IPR013749">
    <property type="entry name" value="PM/HMP-P_kinase-1"/>
</dbReference>
<dbReference type="GO" id="GO:0008902">
    <property type="term" value="F:hydroxymethylpyrimidine kinase activity"/>
    <property type="evidence" value="ECO:0007669"/>
    <property type="project" value="UniProtKB-EC"/>
</dbReference>
<evidence type="ECO:0000256" key="5">
    <source>
        <dbReference type="ARBA" id="ARBA00022777"/>
    </source>
</evidence>
<dbReference type="InterPro" id="IPR004399">
    <property type="entry name" value="HMP/HMP-P_kinase_dom"/>
</dbReference>
<dbReference type="CDD" id="cd01169">
    <property type="entry name" value="HMPP_kinase"/>
    <property type="match status" value="1"/>
</dbReference>